<name>A0AAN8IKY4_TRICO</name>
<dbReference type="Proteomes" id="UP001331761">
    <property type="component" value="Unassembled WGS sequence"/>
</dbReference>
<accession>A0AAN8IKY4</accession>
<keyword evidence="1" id="KW-1133">Transmembrane helix</keyword>
<feature type="transmembrane region" description="Helical" evidence="1">
    <location>
        <begin position="129"/>
        <end position="149"/>
    </location>
</feature>
<feature type="transmembrane region" description="Helical" evidence="1">
    <location>
        <begin position="155"/>
        <end position="174"/>
    </location>
</feature>
<dbReference type="InterPro" id="IPR008574">
    <property type="entry name" value="Nematodes_ZYG-11_interact"/>
</dbReference>
<dbReference type="InterPro" id="IPR036259">
    <property type="entry name" value="MFS_trans_sf"/>
</dbReference>
<keyword evidence="3" id="KW-1185">Reference proteome</keyword>
<dbReference type="Pfam" id="PF05884">
    <property type="entry name" value="ZYG-11_interact"/>
    <property type="match status" value="1"/>
</dbReference>
<sequence>MALTDTYGNYQREMEGAYNDGRRAAERYQRDLPKMMNEVQPQMKETMRAVSDTSKVSAPPRLVIEVFAWSGMMAFVCSVGSLLGAYIMSPVFASLISKFTASLLAYFVIPIAIHASIKHKERQFQSDNNIRRMVLVSSFGQGLLAGYTISQRYLYSQPIACITPMAVSFGYGGIAHRARGDRIMILGASLGAAVSANMAVGALTGQLSSSYDFLALGYVTISGVVMQLLFHNAHWTRGHTFQNLHNALYNLFKGMTFYLFGTYVE</sequence>
<feature type="transmembrane region" description="Helical" evidence="1">
    <location>
        <begin position="99"/>
        <end position="117"/>
    </location>
</feature>
<proteinExistence type="predicted"/>
<dbReference type="AlphaFoldDB" id="A0AAN8IKY4"/>
<gene>
    <name evidence="2" type="ORF">GCK32_017673</name>
</gene>
<dbReference type="PANTHER" id="PTHR31176:SF1">
    <property type="entry name" value="MFS DOMAIN-CONTAINING PROTEIN-RELATED"/>
    <property type="match status" value="1"/>
</dbReference>
<keyword evidence="1" id="KW-0472">Membrane</keyword>
<protein>
    <submittedName>
        <fullName evidence="2">Uncharacterized protein</fullName>
    </submittedName>
</protein>
<dbReference type="EMBL" id="WIXE01014323">
    <property type="protein sequence ID" value="KAK5974388.1"/>
    <property type="molecule type" value="Genomic_DNA"/>
</dbReference>
<dbReference type="PANTHER" id="PTHR31176">
    <property type="entry name" value="MFS DOMAIN-CONTAINING PROTEIN-RELATED"/>
    <property type="match status" value="1"/>
</dbReference>
<keyword evidence="1" id="KW-0812">Transmembrane</keyword>
<dbReference type="SUPFAM" id="SSF103473">
    <property type="entry name" value="MFS general substrate transporter"/>
    <property type="match status" value="1"/>
</dbReference>
<feature type="transmembrane region" description="Helical" evidence="1">
    <location>
        <begin position="62"/>
        <end position="87"/>
    </location>
</feature>
<reference evidence="2 3" key="1">
    <citation type="submission" date="2019-10" db="EMBL/GenBank/DDBJ databases">
        <title>Assembly and Annotation for the nematode Trichostrongylus colubriformis.</title>
        <authorList>
            <person name="Martin J."/>
        </authorList>
    </citation>
    <scope>NUCLEOTIDE SEQUENCE [LARGE SCALE GENOMIC DNA]</scope>
    <source>
        <strain evidence="2">G859</strain>
        <tissue evidence="2">Whole worm</tissue>
    </source>
</reference>
<feature type="transmembrane region" description="Helical" evidence="1">
    <location>
        <begin position="247"/>
        <end position="264"/>
    </location>
</feature>
<comment type="caution">
    <text evidence="2">The sequence shown here is derived from an EMBL/GenBank/DDBJ whole genome shotgun (WGS) entry which is preliminary data.</text>
</comment>
<evidence type="ECO:0000313" key="2">
    <source>
        <dbReference type="EMBL" id="KAK5974388.1"/>
    </source>
</evidence>
<feature type="transmembrane region" description="Helical" evidence="1">
    <location>
        <begin position="215"/>
        <end position="235"/>
    </location>
</feature>
<organism evidence="2 3">
    <name type="scientific">Trichostrongylus colubriformis</name>
    <name type="common">Black scour worm</name>
    <dbReference type="NCBI Taxonomy" id="6319"/>
    <lineage>
        <taxon>Eukaryota</taxon>
        <taxon>Metazoa</taxon>
        <taxon>Ecdysozoa</taxon>
        <taxon>Nematoda</taxon>
        <taxon>Chromadorea</taxon>
        <taxon>Rhabditida</taxon>
        <taxon>Rhabditina</taxon>
        <taxon>Rhabditomorpha</taxon>
        <taxon>Strongyloidea</taxon>
        <taxon>Trichostrongylidae</taxon>
        <taxon>Trichostrongylus</taxon>
    </lineage>
</organism>
<evidence type="ECO:0000256" key="1">
    <source>
        <dbReference type="SAM" id="Phobius"/>
    </source>
</evidence>
<feature type="transmembrane region" description="Helical" evidence="1">
    <location>
        <begin position="183"/>
        <end position="203"/>
    </location>
</feature>
<evidence type="ECO:0000313" key="3">
    <source>
        <dbReference type="Proteomes" id="UP001331761"/>
    </source>
</evidence>